<name>A0A1H3VIK1_9ACTO</name>
<dbReference type="Pfam" id="PF13822">
    <property type="entry name" value="ACC_epsilon"/>
    <property type="match status" value="1"/>
</dbReference>
<dbReference type="InterPro" id="IPR032716">
    <property type="entry name" value="ACC_epsilon"/>
</dbReference>
<sequence length="54" mass="5977">MIKVVSGTPDSAELAALIAGIASVPAPEQQRTSEWQRRARPGARDTSEAWRWRD</sequence>
<gene>
    <name evidence="2" type="ORF">SAMN02910418_00082</name>
</gene>
<keyword evidence="3" id="KW-1185">Reference proteome</keyword>
<dbReference type="GO" id="GO:0003989">
    <property type="term" value="F:acetyl-CoA carboxylase activity"/>
    <property type="evidence" value="ECO:0007669"/>
    <property type="project" value="InterPro"/>
</dbReference>
<dbReference type="OrthoDB" id="9963255at2"/>
<reference evidence="3" key="1">
    <citation type="submission" date="2016-10" db="EMBL/GenBank/DDBJ databases">
        <authorList>
            <person name="Varghese N."/>
            <person name="Submissions S."/>
        </authorList>
    </citation>
    <scope>NUCLEOTIDE SEQUENCE [LARGE SCALE GENOMIC DNA]</scope>
    <source>
        <strain evidence="3">KPR-1</strain>
    </source>
</reference>
<dbReference type="EMBL" id="FNQV01000001">
    <property type="protein sequence ID" value="SDZ74501.1"/>
    <property type="molecule type" value="Genomic_DNA"/>
</dbReference>
<protein>
    <submittedName>
        <fullName evidence="2">Acyl-CoA carboxylase epsilon subunit</fullName>
    </submittedName>
</protein>
<dbReference type="AlphaFoldDB" id="A0A1H3VIK1"/>
<dbReference type="RefSeq" id="WP_143027283.1">
    <property type="nucleotide sequence ID" value="NZ_FNQV01000001.1"/>
</dbReference>
<feature type="region of interest" description="Disordered" evidence="1">
    <location>
        <begin position="26"/>
        <end position="54"/>
    </location>
</feature>
<dbReference type="Proteomes" id="UP000199288">
    <property type="component" value="Unassembled WGS sequence"/>
</dbReference>
<feature type="compositionally biased region" description="Basic and acidic residues" evidence="1">
    <location>
        <begin position="34"/>
        <end position="54"/>
    </location>
</feature>
<proteinExistence type="predicted"/>
<evidence type="ECO:0000256" key="1">
    <source>
        <dbReference type="SAM" id="MobiDB-lite"/>
    </source>
</evidence>
<evidence type="ECO:0000313" key="2">
    <source>
        <dbReference type="EMBL" id="SDZ74501.1"/>
    </source>
</evidence>
<accession>A0A1H3VIK1</accession>
<organism evidence="2 3">
    <name type="scientific">Bowdeniella nasicola</name>
    <dbReference type="NCBI Taxonomy" id="208480"/>
    <lineage>
        <taxon>Bacteria</taxon>
        <taxon>Bacillati</taxon>
        <taxon>Actinomycetota</taxon>
        <taxon>Actinomycetes</taxon>
        <taxon>Actinomycetales</taxon>
        <taxon>Actinomycetaceae</taxon>
        <taxon>Bowdeniella</taxon>
    </lineage>
</organism>
<dbReference type="GO" id="GO:0004658">
    <property type="term" value="F:propionyl-CoA carboxylase activity"/>
    <property type="evidence" value="ECO:0007669"/>
    <property type="project" value="InterPro"/>
</dbReference>
<evidence type="ECO:0000313" key="3">
    <source>
        <dbReference type="Proteomes" id="UP000199288"/>
    </source>
</evidence>